<evidence type="ECO:0000256" key="1">
    <source>
        <dbReference type="SAM" id="Phobius"/>
    </source>
</evidence>
<evidence type="ECO:0000313" key="2">
    <source>
        <dbReference type="EMBL" id="AKD04877.1"/>
    </source>
</evidence>
<keyword evidence="3" id="KW-1185">Reference proteome</keyword>
<organism evidence="2 3">
    <name type="scientific">Pontibacter korlensis</name>
    <dbReference type="NCBI Taxonomy" id="400092"/>
    <lineage>
        <taxon>Bacteria</taxon>
        <taxon>Pseudomonadati</taxon>
        <taxon>Bacteroidota</taxon>
        <taxon>Cytophagia</taxon>
        <taxon>Cytophagales</taxon>
        <taxon>Hymenobacteraceae</taxon>
        <taxon>Pontibacter</taxon>
    </lineage>
</organism>
<sequence length="207" mass="24296">MMKKFSIYKPKAFYWTRTYISYASMLCIGIVFFISKAFLFVPASNSFYNWLLFALLLPFIYNIVLGVMVTNKYRPLKGKLEGYITFHKEYIVIADLIYSLSSIKKIEFDGTDWLGLEIGYSGLRDRFENPLSQGVDNTLVLHLVDGQIVRMRFQLIRACEFSEVEDIIIHYHLSDKVSYLQTAKLLCLTDQESWSKLKEMKLQQFKR</sequence>
<dbReference type="HOGENOM" id="CLU_1325355_0_0_10"/>
<dbReference type="OrthoDB" id="1351456at2"/>
<dbReference type="KEGG" id="pko:PKOR_19475"/>
<keyword evidence="1" id="KW-0812">Transmembrane</keyword>
<gene>
    <name evidence="2" type="ORF">PKOR_19475</name>
</gene>
<keyword evidence="1" id="KW-0472">Membrane</keyword>
<dbReference type="EMBL" id="CP009621">
    <property type="protein sequence ID" value="AKD04877.1"/>
    <property type="molecule type" value="Genomic_DNA"/>
</dbReference>
<dbReference type="PATRIC" id="fig|400092.3.peg.4262"/>
<dbReference type="Proteomes" id="UP000033109">
    <property type="component" value="Chromosome"/>
</dbReference>
<feature type="transmembrane region" description="Helical" evidence="1">
    <location>
        <begin position="47"/>
        <end position="69"/>
    </location>
</feature>
<protein>
    <submittedName>
        <fullName evidence="2">Uncharacterized protein</fullName>
    </submittedName>
</protein>
<reference evidence="2 3" key="1">
    <citation type="journal article" date="2015" name="Sci. Rep.">
        <title>Unraveling adaptation of Pontibacter korlensis to radiation and infertility in desert through complete genome and comparative transcriptomic analysis.</title>
        <authorList>
            <person name="Dai J."/>
            <person name="Dai W."/>
            <person name="Qiu C."/>
            <person name="Yang Z."/>
            <person name="Zhang Y."/>
            <person name="Zhou M."/>
            <person name="Zhang L."/>
            <person name="Fang C."/>
            <person name="Gao Q."/>
            <person name="Yang Q."/>
            <person name="Li X."/>
            <person name="Wang Z."/>
            <person name="Wang Z."/>
            <person name="Jia Z."/>
            <person name="Chen X."/>
        </authorList>
    </citation>
    <scope>NUCLEOTIDE SEQUENCE [LARGE SCALE GENOMIC DNA]</scope>
    <source>
        <strain evidence="2 3">X14-1T</strain>
    </source>
</reference>
<proteinExistence type="predicted"/>
<feature type="transmembrane region" description="Helical" evidence="1">
    <location>
        <begin position="20"/>
        <end position="41"/>
    </location>
</feature>
<evidence type="ECO:0000313" key="3">
    <source>
        <dbReference type="Proteomes" id="UP000033109"/>
    </source>
</evidence>
<keyword evidence="1" id="KW-1133">Transmembrane helix</keyword>
<name>A0A0E3UY67_9BACT</name>
<dbReference type="STRING" id="400092.PKOR_19475"/>
<dbReference type="AlphaFoldDB" id="A0A0E3UY67"/>
<dbReference type="RefSeq" id="WP_046312899.1">
    <property type="nucleotide sequence ID" value="NZ_CBCSCY010000038.1"/>
</dbReference>
<accession>A0A0E3UY67</accession>